<proteinExistence type="predicted"/>
<dbReference type="EMBL" id="MSZS01000006">
    <property type="protein sequence ID" value="PKX91486.1"/>
    <property type="molecule type" value="Genomic_DNA"/>
</dbReference>
<sequence>MSLSEYVFPNNTQNQCQGYNYSLRPHHPDIHPASKATIAVAHSIIAFYYTEHGFSCDIDDYMERITNGWTVSITSAVVLALAVEAENHSQAPTVTAPATVAASATVAAPGNVVANLPSTSQNDSIQSDILALIPYPEWRVTTKSMQQATQDPSCLLQ</sequence>
<gene>
    <name evidence="1" type="ORF">P174DRAFT_432937</name>
</gene>
<evidence type="ECO:0000313" key="1">
    <source>
        <dbReference type="EMBL" id="PKX91486.1"/>
    </source>
</evidence>
<dbReference type="VEuPathDB" id="FungiDB:P174DRAFT_432937"/>
<dbReference type="RefSeq" id="XP_024680081.1">
    <property type="nucleotide sequence ID" value="XM_024825785.1"/>
</dbReference>
<evidence type="ECO:0000313" key="2">
    <source>
        <dbReference type="Proteomes" id="UP000234474"/>
    </source>
</evidence>
<dbReference type="AlphaFoldDB" id="A0A2I1C1G5"/>
<dbReference type="GeneID" id="36533110"/>
<dbReference type="Proteomes" id="UP000234474">
    <property type="component" value="Unassembled WGS sequence"/>
</dbReference>
<accession>A0A2I1C1G5</accession>
<protein>
    <submittedName>
        <fullName evidence="1">Uncharacterized protein</fullName>
    </submittedName>
</protein>
<name>A0A2I1C1G5_ASPN1</name>
<reference evidence="2" key="1">
    <citation type="journal article" date="2018" name="Proc. Natl. Acad. Sci. U.S.A.">
        <title>Linking secondary metabolites to gene clusters through genome sequencing of six diverse Aspergillus species.</title>
        <authorList>
            <person name="Kaerboelling I."/>
            <person name="Vesth T.C."/>
            <person name="Frisvad J.C."/>
            <person name="Nybo J.L."/>
            <person name="Theobald S."/>
            <person name="Kuo A."/>
            <person name="Bowyer P."/>
            <person name="Matsuda Y."/>
            <person name="Mondo S."/>
            <person name="Lyhne E.K."/>
            <person name="Kogle M.E."/>
            <person name="Clum A."/>
            <person name="Lipzen A."/>
            <person name="Salamov A."/>
            <person name="Ngan C.Y."/>
            <person name="Daum C."/>
            <person name="Chiniquy J."/>
            <person name="Barry K."/>
            <person name="LaButti K."/>
            <person name="Haridas S."/>
            <person name="Simmons B.A."/>
            <person name="Magnuson J.K."/>
            <person name="Mortensen U.H."/>
            <person name="Larsen T.O."/>
            <person name="Grigoriev I.V."/>
            <person name="Baker S.E."/>
            <person name="Andersen M.R."/>
        </authorList>
    </citation>
    <scope>NUCLEOTIDE SEQUENCE [LARGE SCALE GENOMIC DNA]</scope>
    <source>
        <strain evidence="2">IBT 16806</strain>
    </source>
</reference>
<comment type="caution">
    <text evidence="1">The sequence shown here is derived from an EMBL/GenBank/DDBJ whole genome shotgun (WGS) entry which is preliminary data.</text>
</comment>
<organism evidence="1 2">
    <name type="scientific">Aspergillus novofumigatus (strain IBT 16806)</name>
    <dbReference type="NCBI Taxonomy" id="1392255"/>
    <lineage>
        <taxon>Eukaryota</taxon>
        <taxon>Fungi</taxon>
        <taxon>Dikarya</taxon>
        <taxon>Ascomycota</taxon>
        <taxon>Pezizomycotina</taxon>
        <taxon>Eurotiomycetes</taxon>
        <taxon>Eurotiomycetidae</taxon>
        <taxon>Eurotiales</taxon>
        <taxon>Aspergillaceae</taxon>
        <taxon>Aspergillus</taxon>
        <taxon>Aspergillus subgen. Fumigati</taxon>
    </lineage>
</organism>
<keyword evidence="2" id="KW-1185">Reference proteome</keyword>